<feature type="region of interest" description="Disordered" evidence="1">
    <location>
        <begin position="100"/>
        <end position="122"/>
    </location>
</feature>
<accession>A0ABR2F1H4</accession>
<evidence type="ECO:0000256" key="1">
    <source>
        <dbReference type="SAM" id="MobiDB-lite"/>
    </source>
</evidence>
<keyword evidence="3" id="KW-1185">Reference proteome</keyword>
<name>A0ABR2F1H4_9ROSI</name>
<evidence type="ECO:0000313" key="3">
    <source>
        <dbReference type="Proteomes" id="UP001472677"/>
    </source>
</evidence>
<dbReference type="EMBL" id="JBBPBM010000009">
    <property type="protein sequence ID" value="KAK8568811.1"/>
    <property type="molecule type" value="Genomic_DNA"/>
</dbReference>
<sequence>MMEALRVTKEQGNSPIYKIRKDVLNERSPQIEAREVLLDNSPRVGAPNLDSVEVQYGNPQFSGLRKCLLSLPSLPKAQLRNSLRKLQVVAEGVAASVFQSSTPSNPDIPATTNESGFEGNQETNVSTRNIEMQHKAKFEEIKTKQPDITNFGFRVSDGIGCLQNCENLVLAPLVLFIMGSGGVLMLQSNESMIDVLRGNLLNKNAWLGSLFSLCIFLYEEDGEK</sequence>
<comment type="caution">
    <text evidence="2">The sequence shown here is derived from an EMBL/GenBank/DDBJ whole genome shotgun (WGS) entry which is preliminary data.</text>
</comment>
<evidence type="ECO:0000313" key="2">
    <source>
        <dbReference type="EMBL" id="KAK8568811.1"/>
    </source>
</evidence>
<organism evidence="2 3">
    <name type="scientific">Hibiscus sabdariffa</name>
    <name type="common">roselle</name>
    <dbReference type="NCBI Taxonomy" id="183260"/>
    <lineage>
        <taxon>Eukaryota</taxon>
        <taxon>Viridiplantae</taxon>
        <taxon>Streptophyta</taxon>
        <taxon>Embryophyta</taxon>
        <taxon>Tracheophyta</taxon>
        <taxon>Spermatophyta</taxon>
        <taxon>Magnoliopsida</taxon>
        <taxon>eudicotyledons</taxon>
        <taxon>Gunneridae</taxon>
        <taxon>Pentapetalae</taxon>
        <taxon>rosids</taxon>
        <taxon>malvids</taxon>
        <taxon>Malvales</taxon>
        <taxon>Malvaceae</taxon>
        <taxon>Malvoideae</taxon>
        <taxon>Hibiscus</taxon>
    </lineage>
</organism>
<proteinExistence type="predicted"/>
<protein>
    <submittedName>
        <fullName evidence="2">Uncharacterized protein</fullName>
    </submittedName>
</protein>
<gene>
    <name evidence="2" type="ORF">V6N12_007351</name>
</gene>
<dbReference type="Proteomes" id="UP001472677">
    <property type="component" value="Unassembled WGS sequence"/>
</dbReference>
<reference evidence="2 3" key="1">
    <citation type="journal article" date="2024" name="G3 (Bethesda)">
        <title>Genome assembly of Hibiscus sabdariffa L. provides insights into metabolisms of medicinal natural products.</title>
        <authorList>
            <person name="Kim T."/>
        </authorList>
    </citation>
    <scope>NUCLEOTIDE SEQUENCE [LARGE SCALE GENOMIC DNA]</scope>
    <source>
        <strain evidence="2">TK-2024</strain>
        <tissue evidence="2">Old leaves</tissue>
    </source>
</reference>